<dbReference type="GO" id="GO:0009898">
    <property type="term" value="C:cytoplasmic side of plasma membrane"/>
    <property type="evidence" value="ECO:0007669"/>
    <property type="project" value="TreeGrafter"/>
</dbReference>
<dbReference type="EMBL" id="NCKU01022009">
    <property type="protein sequence ID" value="RWR98437.1"/>
    <property type="molecule type" value="Genomic_DNA"/>
</dbReference>
<evidence type="ECO:0000313" key="4">
    <source>
        <dbReference type="EMBL" id="RWR98437.1"/>
    </source>
</evidence>
<comment type="caution">
    <text evidence="4">The sequence shown here is derived from an EMBL/GenBank/DDBJ whole genome shotgun (WGS) entry which is preliminary data.</text>
</comment>
<keyword evidence="1 2" id="KW-0732">Signal</keyword>
<dbReference type="InterPro" id="IPR036846">
    <property type="entry name" value="GM2-AP_sf"/>
</dbReference>
<keyword evidence="5" id="KW-1185">Reference proteome</keyword>
<dbReference type="GO" id="GO:0005319">
    <property type="term" value="F:lipid transporter activity"/>
    <property type="evidence" value="ECO:0007669"/>
    <property type="project" value="TreeGrafter"/>
</dbReference>
<dbReference type="GO" id="GO:0008047">
    <property type="term" value="F:enzyme activator activity"/>
    <property type="evidence" value="ECO:0007669"/>
    <property type="project" value="InterPro"/>
</dbReference>
<feature type="domain" description="MD-2-related lipid-recognition" evidence="3">
    <location>
        <begin position="17"/>
        <end position="175"/>
    </location>
</feature>
<organism evidence="4 5">
    <name type="scientific">Dinothrombium tinctorium</name>
    <dbReference type="NCBI Taxonomy" id="1965070"/>
    <lineage>
        <taxon>Eukaryota</taxon>
        <taxon>Metazoa</taxon>
        <taxon>Ecdysozoa</taxon>
        <taxon>Arthropoda</taxon>
        <taxon>Chelicerata</taxon>
        <taxon>Arachnida</taxon>
        <taxon>Acari</taxon>
        <taxon>Acariformes</taxon>
        <taxon>Trombidiformes</taxon>
        <taxon>Prostigmata</taxon>
        <taxon>Anystina</taxon>
        <taxon>Parasitengona</taxon>
        <taxon>Trombidioidea</taxon>
        <taxon>Trombidiidae</taxon>
        <taxon>Dinothrombium</taxon>
    </lineage>
</organism>
<dbReference type="InterPro" id="IPR003172">
    <property type="entry name" value="ML_dom"/>
</dbReference>
<dbReference type="GO" id="GO:0006689">
    <property type="term" value="P:ganglioside catabolic process"/>
    <property type="evidence" value="ECO:0007669"/>
    <property type="project" value="InterPro"/>
</dbReference>
<dbReference type="Proteomes" id="UP000285301">
    <property type="component" value="Unassembled WGS sequence"/>
</dbReference>
<dbReference type="Gene3D" id="2.70.220.10">
    <property type="entry name" value="Ganglioside GM2 activator"/>
    <property type="match status" value="1"/>
</dbReference>
<name>A0A3S3P141_9ACAR</name>
<dbReference type="AlphaFoldDB" id="A0A3S3P141"/>
<dbReference type="PANTHER" id="PTHR17357:SF0">
    <property type="entry name" value="GANGLIOSIDE GM2 ACTIVATOR"/>
    <property type="match status" value="1"/>
</dbReference>
<evidence type="ECO:0000256" key="2">
    <source>
        <dbReference type="SAM" id="SignalP"/>
    </source>
</evidence>
<sequence>MNFFTFLFFAIIASIESVRWSDCGGENAIGVLNDVQLEPNPIKAGNYIKAGAKVQLYRQFPNDTIGKLEMWKVYRVFGLIRFNIPFVCVGERCKGKICDLLTIPRVCEEVQKINSRYSLNVTCDCNTFAPGHYQAYDYDYLLPSVPTAFAWIASGDYYVKGQLLAPDGKQLGCAQGEGFLAV</sequence>
<feature type="signal peptide" evidence="2">
    <location>
        <begin position="1"/>
        <end position="17"/>
    </location>
</feature>
<dbReference type="SUPFAM" id="SSF63707">
    <property type="entry name" value="Ganglioside M2 (gm2) activator"/>
    <property type="match status" value="1"/>
</dbReference>
<proteinExistence type="predicted"/>
<dbReference type="InterPro" id="IPR028996">
    <property type="entry name" value="GM2-AP"/>
</dbReference>
<evidence type="ECO:0000313" key="5">
    <source>
        <dbReference type="Proteomes" id="UP000285301"/>
    </source>
</evidence>
<accession>A0A3S3P141</accession>
<protein>
    <recommendedName>
        <fullName evidence="3">MD-2-related lipid-recognition domain-containing protein</fullName>
    </recommendedName>
</protein>
<feature type="chain" id="PRO_5018711986" description="MD-2-related lipid-recognition domain-containing protein" evidence="2">
    <location>
        <begin position="18"/>
        <end position="182"/>
    </location>
</feature>
<evidence type="ECO:0000259" key="3">
    <source>
        <dbReference type="Pfam" id="PF02221"/>
    </source>
</evidence>
<gene>
    <name evidence="4" type="ORF">B4U79_17168</name>
</gene>
<dbReference type="PANTHER" id="PTHR17357">
    <property type="entry name" value="GM2 GANGLIOSIDE ACTIVATOR PROTEIN"/>
    <property type="match status" value="1"/>
</dbReference>
<dbReference type="Pfam" id="PF02221">
    <property type="entry name" value="E1_DerP2_DerF2"/>
    <property type="match status" value="1"/>
</dbReference>
<evidence type="ECO:0000256" key="1">
    <source>
        <dbReference type="ARBA" id="ARBA00022729"/>
    </source>
</evidence>
<reference evidence="4 5" key="1">
    <citation type="journal article" date="2018" name="Gigascience">
        <title>Genomes of trombidid mites reveal novel predicted allergens and laterally-transferred genes associated with secondary metabolism.</title>
        <authorList>
            <person name="Dong X."/>
            <person name="Chaisiri K."/>
            <person name="Xia D."/>
            <person name="Armstrong S.D."/>
            <person name="Fang Y."/>
            <person name="Donnelly M.J."/>
            <person name="Kadowaki T."/>
            <person name="McGarry J.W."/>
            <person name="Darby A.C."/>
            <person name="Makepeace B.L."/>
        </authorList>
    </citation>
    <scope>NUCLEOTIDE SEQUENCE [LARGE SCALE GENOMIC DNA]</scope>
    <source>
        <strain evidence="4">UoL-WK</strain>
    </source>
</reference>